<dbReference type="EC" id="3.5.1.53" evidence="4"/>
<feature type="domain" description="CN hydrolase" evidence="3">
    <location>
        <begin position="3"/>
        <end position="258"/>
    </location>
</feature>
<gene>
    <name evidence="4" type="primary">aguB</name>
    <name evidence="4" type="ORF">HF682_06785</name>
</gene>
<dbReference type="PANTHER" id="PTHR43674">
    <property type="entry name" value="NITRILASE C965.09-RELATED"/>
    <property type="match status" value="1"/>
</dbReference>
<dbReference type="CDD" id="cd07573">
    <property type="entry name" value="CPA"/>
    <property type="match status" value="1"/>
</dbReference>
<dbReference type="Proteomes" id="UP000587991">
    <property type="component" value="Unassembled WGS sequence"/>
</dbReference>
<name>A0A847RUH6_9NEIS</name>
<dbReference type="GO" id="GO:0050126">
    <property type="term" value="F:N-carbamoylputrescine amidase activity"/>
    <property type="evidence" value="ECO:0007669"/>
    <property type="project" value="UniProtKB-EC"/>
</dbReference>
<dbReference type="AlphaFoldDB" id="A0A847RUH6"/>
<dbReference type="EMBL" id="JABAIM010000001">
    <property type="protein sequence ID" value="NLR74860.1"/>
    <property type="molecule type" value="Genomic_DNA"/>
</dbReference>
<organism evidence="4 5">
    <name type="scientific">Leeia aquatica</name>
    <dbReference type="NCBI Taxonomy" id="2725557"/>
    <lineage>
        <taxon>Bacteria</taxon>
        <taxon>Pseudomonadati</taxon>
        <taxon>Pseudomonadota</taxon>
        <taxon>Betaproteobacteria</taxon>
        <taxon>Neisseriales</taxon>
        <taxon>Leeiaceae</taxon>
        <taxon>Leeia</taxon>
    </lineage>
</organism>
<accession>A0A847RUH6</accession>
<proteinExistence type="inferred from homology"/>
<keyword evidence="1 4" id="KW-0378">Hydrolase</keyword>
<sequence>MDCPVAAIQMAAGSWQSTDNIATAERLVRQAAAQGAQVVLLPELFELPYFCTDQDAAHLRLAQPMAGHPTLQRFSRLAAELQLVMPISFFERAGQVYYNSIAMLDADGQVLGVYRKTHIPDGPGYNEKFYFTPGDTGFKVWHTRYGRIGVGICWDQWFPEAARIMALQGAELLLYPTAIGSEPQDPALDSSAHWQRVMQGHAAANVIPVIAANRIGVEQGQRFSQRYYGSSFLTDETGALLVSAGQEDERVLLQTYDLRAIERRRHAWGLFRDRRPQCYGGILSSDGMREIEHAR</sequence>
<dbReference type="Pfam" id="PF00795">
    <property type="entry name" value="CN_hydrolase"/>
    <property type="match status" value="1"/>
</dbReference>
<comment type="similarity">
    <text evidence="2">Belongs to the carbon-nitrogen hydrolase superfamily.</text>
</comment>
<dbReference type="PROSITE" id="PS50263">
    <property type="entry name" value="CN_HYDROLASE"/>
    <property type="match status" value="1"/>
</dbReference>
<evidence type="ECO:0000313" key="5">
    <source>
        <dbReference type="Proteomes" id="UP000587991"/>
    </source>
</evidence>
<dbReference type="InterPro" id="IPR003010">
    <property type="entry name" value="C-N_Hydrolase"/>
</dbReference>
<dbReference type="SUPFAM" id="SSF56317">
    <property type="entry name" value="Carbon-nitrogen hydrolase"/>
    <property type="match status" value="1"/>
</dbReference>
<dbReference type="Gene3D" id="3.60.110.10">
    <property type="entry name" value="Carbon-nitrogen hydrolase"/>
    <property type="match status" value="1"/>
</dbReference>
<dbReference type="NCBIfam" id="TIGR03381">
    <property type="entry name" value="agmatine_aguB"/>
    <property type="match status" value="1"/>
</dbReference>
<keyword evidence="5" id="KW-1185">Reference proteome</keyword>
<comment type="caution">
    <text evidence="4">The sequence shown here is derived from an EMBL/GenBank/DDBJ whole genome shotgun (WGS) entry which is preliminary data.</text>
</comment>
<evidence type="ECO:0000256" key="2">
    <source>
        <dbReference type="ARBA" id="ARBA00034122"/>
    </source>
</evidence>
<evidence type="ECO:0000259" key="3">
    <source>
        <dbReference type="PROSITE" id="PS50263"/>
    </source>
</evidence>
<dbReference type="PANTHER" id="PTHR43674:SF2">
    <property type="entry name" value="BETA-UREIDOPROPIONASE"/>
    <property type="match status" value="1"/>
</dbReference>
<dbReference type="InterPro" id="IPR017755">
    <property type="entry name" value="N-carbamoylputrescine_amidase"/>
</dbReference>
<reference evidence="4 5" key="1">
    <citation type="submission" date="2020-04" db="EMBL/GenBank/DDBJ databases">
        <title>Draft genome of Leeia sp. IMCC25680.</title>
        <authorList>
            <person name="Song J."/>
            <person name="Cho J.-C."/>
        </authorList>
    </citation>
    <scope>NUCLEOTIDE SEQUENCE [LARGE SCALE GENOMIC DNA]</scope>
    <source>
        <strain evidence="4 5">IMCC25680</strain>
    </source>
</reference>
<evidence type="ECO:0000256" key="1">
    <source>
        <dbReference type="ARBA" id="ARBA00022801"/>
    </source>
</evidence>
<dbReference type="GO" id="GO:0033388">
    <property type="term" value="P:putrescine biosynthetic process from arginine"/>
    <property type="evidence" value="ECO:0007669"/>
    <property type="project" value="TreeGrafter"/>
</dbReference>
<dbReference type="InterPro" id="IPR050345">
    <property type="entry name" value="Aliph_Amidase/BUP"/>
</dbReference>
<evidence type="ECO:0000313" key="4">
    <source>
        <dbReference type="EMBL" id="NLR74860.1"/>
    </source>
</evidence>
<protein>
    <submittedName>
        <fullName evidence="4">N-carbamoylputrescine amidase</fullName>
        <ecNumber evidence="4">3.5.1.53</ecNumber>
    </submittedName>
</protein>
<dbReference type="RefSeq" id="WP_168876443.1">
    <property type="nucleotide sequence ID" value="NZ_JABAIM010000001.1"/>
</dbReference>
<dbReference type="InterPro" id="IPR036526">
    <property type="entry name" value="C-N_Hydrolase_sf"/>
</dbReference>